<dbReference type="Proteomes" id="UP000278807">
    <property type="component" value="Unassembled WGS sequence"/>
</dbReference>
<dbReference type="EMBL" id="UZAE01005001">
    <property type="protein sequence ID" value="VDO01462.1"/>
    <property type="molecule type" value="Genomic_DNA"/>
</dbReference>
<proteinExistence type="predicted"/>
<organism evidence="1 2">
    <name type="scientific">Rodentolepis nana</name>
    <name type="common">Dwarf tapeworm</name>
    <name type="synonym">Hymenolepis nana</name>
    <dbReference type="NCBI Taxonomy" id="102285"/>
    <lineage>
        <taxon>Eukaryota</taxon>
        <taxon>Metazoa</taxon>
        <taxon>Spiralia</taxon>
        <taxon>Lophotrochozoa</taxon>
        <taxon>Platyhelminthes</taxon>
        <taxon>Cestoda</taxon>
        <taxon>Eucestoda</taxon>
        <taxon>Cyclophyllidea</taxon>
        <taxon>Hymenolepididae</taxon>
        <taxon>Rodentolepis</taxon>
    </lineage>
</organism>
<evidence type="ECO:0000313" key="2">
    <source>
        <dbReference type="Proteomes" id="UP000278807"/>
    </source>
</evidence>
<protein>
    <submittedName>
        <fullName evidence="1">Uncharacterized protein</fullName>
    </submittedName>
</protein>
<accession>A0A3P7V6Z4</accession>
<reference evidence="1 2" key="1">
    <citation type="submission" date="2018-11" db="EMBL/GenBank/DDBJ databases">
        <authorList>
            <consortium name="Pathogen Informatics"/>
        </authorList>
    </citation>
    <scope>NUCLEOTIDE SEQUENCE [LARGE SCALE GENOMIC DNA]</scope>
</reference>
<keyword evidence="2" id="KW-1185">Reference proteome</keyword>
<evidence type="ECO:0000313" key="1">
    <source>
        <dbReference type="EMBL" id="VDO01462.1"/>
    </source>
</evidence>
<gene>
    <name evidence="1" type="ORF">HNAJ_LOCUS5602</name>
</gene>
<dbReference type="AlphaFoldDB" id="A0A3P7V6Z4"/>
<sequence length="78" mass="8771">MSYLLLKEYEGPVLKAGRIMYPNALFPPDFAIKAIDIVEKSPEDIYHQPKLLVPGRFALESRTKSYYSSAPTSHLISG</sequence>
<name>A0A3P7V6Z4_RODNA</name>